<protein>
    <submittedName>
        <fullName evidence="1">Unnamed protein product</fullName>
    </submittedName>
</protein>
<proteinExistence type="predicted"/>
<name>A0AAN5BWS1_ASPOZ</name>
<dbReference type="GO" id="GO:0016705">
    <property type="term" value="F:oxidoreductase activity, acting on paired donors, with incorporation or reduction of molecular oxygen"/>
    <property type="evidence" value="ECO:0007669"/>
    <property type="project" value="InterPro"/>
</dbReference>
<dbReference type="GO" id="GO:0005506">
    <property type="term" value="F:iron ion binding"/>
    <property type="evidence" value="ECO:0007669"/>
    <property type="project" value="InterPro"/>
</dbReference>
<dbReference type="Gene3D" id="1.10.630.10">
    <property type="entry name" value="Cytochrome P450"/>
    <property type="match status" value="1"/>
</dbReference>
<dbReference type="EMBL" id="BSYA01000209">
    <property type="protein sequence ID" value="GMG36713.1"/>
    <property type="molecule type" value="Genomic_DNA"/>
</dbReference>
<dbReference type="SUPFAM" id="SSF48264">
    <property type="entry name" value="Cytochrome P450"/>
    <property type="match status" value="1"/>
</dbReference>
<accession>A0AAN5BWS1</accession>
<sequence length="135" mass="15548">MKTVPNEGLIHFRDIVNRSYLLATNHQALLDIMSTNTYDFEKPWRARDFLARIIGFGLILSEGSAHKKQRRALTPSFNVKNIRALYSLMWEKTGLLMDELEKQIKQNPMDGTNAQSGEGKIEMSVWARYPYAQLS</sequence>
<dbReference type="GO" id="GO:0004497">
    <property type="term" value="F:monooxygenase activity"/>
    <property type="evidence" value="ECO:0007669"/>
    <property type="project" value="InterPro"/>
</dbReference>
<dbReference type="InterPro" id="IPR036396">
    <property type="entry name" value="Cyt_P450_sf"/>
</dbReference>
<dbReference type="Pfam" id="PF00067">
    <property type="entry name" value="p450"/>
    <property type="match status" value="1"/>
</dbReference>
<dbReference type="GO" id="GO:0020037">
    <property type="term" value="F:heme binding"/>
    <property type="evidence" value="ECO:0007669"/>
    <property type="project" value="InterPro"/>
</dbReference>
<reference evidence="1" key="1">
    <citation type="submission" date="2023-04" db="EMBL/GenBank/DDBJ databases">
        <title>Aspergillus oryzae NBRC 4228.</title>
        <authorList>
            <person name="Ichikawa N."/>
            <person name="Sato H."/>
            <person name="Tonouchi N."/>
        </authorList>
    </citation>
    <scope>NUCLEOTIDE SEQUENCE</scope>
    <source>
        <strain evidence="1">NBRC 4228</strain>
    </source>
</reference>
<comment type="caution">
    <text evidence="1">The sequence shown here is derived from an EMBL/GenBank/DDBJ whole genome shotgun (WGS) entry which is preliminary data.</text>
</comment>
<dbReference type="InterPro" id="IPR001128">
    <property type="entry name" value="Cyt_P450"/>
</dbReference>
<evidence type="ECO:0000313" key="2">
    <source>
        <dbReference type="Proteomes" id="UP001165205"/>
    </source>
</evidence>
<organism evidence="1 2">
    <name type="scientific">Aspergillus oryzae</name>
    <name type="common">Yellow koji mold</name>
    <dbReference type="NCBI Taxonomy" id="5062"/>
    <lineage>
        <taxon>Eukaryota</taxon>
        <taxon>Fungi</taxon>
        <taxon>Dikarya</taxon>
        <taxon>Ascomycota</taxon>
        <taxon>Pezizomycotina</taxon>
        <taxon>Eurotiomycetes</taxon>
        <taxon>Eurotiomycetidae</taxon>
        <taxon>Eurotiales</taxon>
        <taxon>Aspergillaceae</taxon>
        <taxon>Aspergillus</taxon>
        <taxon>Aspergillus subgen. Circumdati</taxon>
    </lineage>
</organism>
<dbReference type="Proteomes" id="UP001165205">
    <property type="component" value="Unassembled WGS sequence"/>
</dbReference>
<evidence type="ECO:0000313" key="1">
    <source>
        <dbReference type="EMBL" id="GMG36713.1"/>
    </source>
</evidence>
<dbReference type="AlphaFoldDB" id="A0AAN5BWS1"/>
<gene>
    <name evidence="1" type="ORF">Aory04_001169700</name>
</gene>